<accession>A0A381VDN8</accession>
<dbReference type="EMBL" id="UINC01008543">
    <property type="protein sequence ID" value="SVA38432.1"/>
    <property type="molecule type" value="Genomic_DNA"/>
</dbReference>
<organism evidence="1">
    <name type="scientific">marine metagenome</name>
    <dbReference type="NCBI Taxonomy" id="408172"/>
    <lineage>
        <taxon>unclassified sequences</taxon>
        <taxon>metagenomes</taxon>
        <taxon>ecological metagenomes</taxon>
    </lineage>
</organism>
<proteinExistence type="predicted"/>
<gene>
    <name evidence="1" type="ORF">METZ01_LOCUS91286</name>
</gene>
<dbReference type="AlphaFoldDB" id="A0A381VDN8"/>
<reference evidence="1" key="1">
    <citation type="submission" date="2018-05" db="EMBL/GenBank/DDBJ databases">
        <authorList>
            <person name="Lanie J.A."/>
            <person name="Ng W.-L."/>
            <person name="Kazmierczak K.M."/>
            <person name="Andrzejewski T.M."/>
            <person name="Davidsen T.M."/>
            <person name="Wayne K.J."/>
            <person name="Tettelin H."/>
            <person name="Glass J.I."/>
            <person name="Rusch D."/>
            <person name="Podicherti R."/>
            <person name="Tsui H.-C.T."/>
            <person name="Winkler M.E."/>
        </authorList>
    </citation>
    <scope>NUCLEOTIDE SEQUENCE</scope>
</reference>
<evidence type="ECO:0000313" key="1">
    <source>
        <dbReference type="EMBL" id="SVA38432.1"/>
    </source>
</evidence>
<protein>
    <submittedName>
        <fullName evidence="1">Uncharacterized protein</fullName>
    </submittedName>
</protein>
<name>A0A381VDN8_9ZZZZ</name>
<sequence length="75" mass="8578">MKIFDIVQLKVRVVENTTDTILEGAVSFMEENFIPAISILNYSTRSKEARRRSFQALSHQLLVVSCAISNHSFLY</sequence>